<protein>
    <submittedName>
        <fullName evidence="2">Uncharacterized protein</fullName>
    </submittedName>
</protein>
<sequence length="509" mass="56521">MSVLARDDAIIPLFGQSIFAWSRDDFREFTAVMKGCAKAASKRRDRTTRDSLQQVMKRVTFAQRPLANLIQAREKSEAAVQSLVNAEVSKDTVALLDLAEEALQGTEIRPKLRGMSRDSQQPLIDLLHAQRSLPLSDKESYSSLLAAHKESIQQARLAEQEKAAAALETALEEVNGVSEDEAGLSRLNELSQLAEIAQATPEKARQYRETVAMKRQAIQQKLDQAEEARRDQLIETMVEKLKDYPVNEPSDLGKLWDEGVAMGNELRAQGERRSKNAMSLAFWERFNKAVVAMLEPFKKQLEQIPVSQAGVDQLKGAVATMTGIKHNMPVMRPYHQAVQSRGTEIVGEMRQIACNKTLDAAGLSSSEAEQPLWGAGNAMTLGEFVCAITDKGSTVHEYDDAGFMSDTHTLKLTTQHDGFHTLKLHEGEVQPGKKMLIGFELSDANQQRPLSVSDWEQYVAVNMQGGGGSADCERLANKPRNELSMAETERILGCIMSRIPAMIEQQERR</sequence>
<accession>A0A558CTP5</accession>
<evidence type="ECO:0000313" key="2">
    <source>
        <dbReference type="EMBL" id="TVT52148.1"/>
    </source>
</evidence>
<name>A0A558CTP5_9GAMM</name>
<reference evidence="2 3" key="1">
    <citation type="submission" date="2019-07" db="EMBL/GenBank/DDBJ databases">
        <title>The pathways for chlorine oxyanion respiration interact through the shared metabolite chlorate.</title>
        <authorList>
            <person name="Barnum T.P."/>
            <person name="Cheng Y."/>
            <person name="Hill K.A."/>
            <person name="Lucas L.N."/>
            <person name="Carlson H.K."/>
            <person name="Coates J.D."/>
        </authorList>
    </citation>
    <scope>NUCLEOTIDE SEQUENCE [LARGE SCALE GENOMIC DNA]</scope>
    <source>
        <strain evidence="2">BK-3</strain>
    </source>
</reference>
<dbReference type="EMBL" id="VMRY01000074">
    <property type="protein sequence ID" value="TVT52148.1"/>
    <property type="molecule type" value="Genomic_DNA"/>
</dbReference>
<dbReference type="Proteomes" id="UP000317355">
    <property type="component" value="Unassembled WGS sequence"/>
</dbReference>
<proteinExistence type="predicted"/>
<evidence type="ECO:0000256" key="1">
    <source>
        <dbReference type="SAM" id="Coils"/>
    </source>
</evidence>
<dbReference type="AlphaFoldDB" id="A0A558CTP5"/>
<feature type="coiled-coil region" evidence="1">
    <location>
        <begin position="208"/>
        <end position="235"/>
    </location>
</feature>
<organism evidence="2 3">
    <name type="scientific">Sedimenticola thiotaurini</name>
    <dbReference type="NCBI Taxonomy" id="1543721"/>
    <lineage>
        <taxon>Bacteria</taxon>
        <taxon>Pseudomonadati</taxon>
        <taxon>Pseudomonadota</taxon>
        <taxon>Gammaproteobacteria</taxon>
        <taxon>Chromatiales</taxon>
        <taxon>Sedimenticolaceae</taxon>
        <taxon>Sedimenticola</taxon>
    </lineage>
</organism>
<comment type="caution">
    <text evidence="2">The sequence shown here is derived from an EMBL/GenBank/DDBJ whole genome shotgun (WGS) entry which is preliminary data.</text>
</comment>
<gene>
    <name evidence="2" type="ORF">FHK82_14205</name>
</gene>
<evidence type="ECO:0000313" key="3">
    <source>
        <dbReference type="Proteomes" id="UP000317355"/>
    </source>
</evidence>
<keyword evidence="1" id="KW-0175">Coiled coil</keyword>